<gene>
    <name evidence="1" type="ORF">GMARGA_LOCUS21030</name>
</gene>
<evidence type="ECO:0000313" key="2">
    <source>
        <dbReference type="Proteomes" id="UP000789901"/>
    </source>
</evidence>
<reference evidence="1 2" key="1">
    <citation type="submission" date="2021-06" db="EMBL/GenBank/DDBJ databases">
        <authorList>
            <person name="Kallberg Y."/>
            <person name="Tangrot J."/>
            <person name="Rosling A."/>
        </authorList>
    </citation>
    <scope>NUCLEOTIDE SEQUENCE [LARGE SCALE GENOMIC DNA]</scope>
    <source>
        <strain evidence="1 2">120-4 pot B 10/14</strain>
    </source>
</reference>
<evidence type="ECO:0000313" key="1">
    <source>
        <dbReference type="EMBL" id="CAG8789623.1"/>
    </source>
</evidence>
<dbReference type="PANTHER" id="PTHR14187:SF5">
    <property type="entry name" value="HEAT SHOCK 70 KDA PROTEIN 12A"/>
    <property type="match status" value="1"/>
</dbReference>
<proteinExistence type="predicted"/>
<feature type="non-terminal residue" evidence="1">
    <location>
        <position position="1"/>
    </location>
</feature>
<protein>
    <submittedName>
        <fullName evidence="1">8481_t:CDS:1</fullName>
    </submittedName>
</protein>
<dbReference type="Proteomes" id="UP000789901">
    <property type="component" value="Unassembled WGS sequence"/>
</dbReference>
<sequence length="124" mass="14470">SHEKYGSIILPDKEQLNEWTVKKMFDPTVDKIIKLINKQLEQSLKLLNRHKCKAMFLVGKFSESKYLIKRDRERFQGRLSHIASPQQPITAIVKGAVKADFDICNNPLGLRTRDKIWKFDLLAF</sequence>
<keyword evidence="2" id="KW-1185">Reference proteome</keyword>
<comment type="caution">
    <text evidence="1">The sequence shown here is derived from an EMBL/GenBank/DDBJ whole genome shotgun (WGS) entry which is preliminary data.</text>
</comment>
<organism evidence="1 2">
    <name type="scientific">Gigaspora margarita</name>
    <dbReference type="NCBI Taxonomy" id="4874"/>
    <lineage>
        <taxon>Eukaryota</taxon>
        <taxon>Fungi</taxon>
        <taxon>Fungi incertae sedis</taxon>
        <taxon>Mucoromycota</taxon>
        <taxon>Glomeromycotina</taxon>
        <taxon>Glomeromycetes</taxon>
        <taxon>Diversisporales</taxon>
        <taxon>Gigasporaceae</taxon>
        <taxon>Gigaspora</taxon>
    </lineage>
</organism>
<accession>A0ABN7VP92</accession>
<dbReference type="EMBL" id="CAJVQB010019029">
    <property type="protein sequence ID" value="CAG8789623.1"/>
    <property type="molecule type" value="Genomic_DNA"/>
</dbReference>
<name>A0ABN7VP92_GIGMA</name>
<dbReference type="PANTHER" id="PTHR14187">
    <property type="entry name" value="ALPHA KINASE/ELONGATION FACTOR 2 KINASE"/>
    <property type="match status" value="1"/>
</dbReference>